<proteinExistence type="predicted"/>
<evidence type="ECO:0000313" key="1">
    <source>
        <dbReference type="EMBL" id="VAV96282.1"/>
    </source>
</evidence>
<dbReference type="EMBL" id="UOEK01000096">
    <property type="protein sequence ID" value="VAV96282.1"/>
    <property type="molecule type" value="Genomic_DNA"/>
</dbReference>
<sequence>MFNSEVRVGVGVDLTDGFFCVPRHAYFSVGVASFEETDEFRATFLGEPFIGFGQQAADPIQRIVFTAAVSHCFVLDPAAAFIKFGVGEFHDMERVSDLGS</sequence>
<feature type="non-terminal residue" evidence="1">
    <location>
        <position position="100"/>
    </location>
</feature>
<dbReference type="AlphaFoldDB" id="A0A3B0RXV4"/>
<organism evidence="1">
    <name type="scientific">hydrothermal vent metagenome</name>
    <dbReference type="NCBI Taxonomy" id="652676"/>
    <lineage>
        <taxon>unclassified sequences</taxon>
        <taxon>metagenomes</taxon>
        <taxon>ecological metagenomes</taxon>
    </lineage>
</organism>
<name>A0A3B0RXV4_9ZZZZ</name>
<protein>
    <submittedName>
        <fullName evidence="1">Uncharacterized protein</fullName>
    </submittedName>
</protein>
<accession>A0A3B0RXV4</accession>
<reference evidence="1" key="1">
    <citation type="submission" date="2018-06" db="EMBL/GenBank/DDBJ databases">
        <authorList>
            <person name="Zhirakovskaya E."/>
        </authorList>
    </citation>
    <scope>NUCLEOTIDE SEQUENCE</scope>
</reference>
<gene>
    <name evidence="1" type="ORF">MNBD_ACTINO02-408</name>
</gene>